<gene>
    <name evidence="8" type="ORF">HMPREF0682_0332</name>
</gene>
<dbReference type="Proteomes" id="UP000017052">
    <property type="component" value="Unassembled WGS sequence"/>
</dbReference>
<dbReference type="Pfam" id="PF01384">
    <property type="entry name" value="PHO4"/>
    <property type="match status" value="1"/>
</dbReference>
<dbReference type="GO" id="GO:0016020">
    <property type="term" value="C:membrane"/>
    <property type="evidence" value="ECO:0007669"/>
    <property type="project" value="UniProtKB-SubCell"/>
</dbReference>
<evidence type="ECO:0000256" key="5">
    <source>
        <dbReference type="ARBA" id="ARBA00023136"/>
    </source>
</evidence>
<feature type="transmembrane region" description="Helical" evidence="6">
    <location>
        <begin position="303"/>
        <end position="322"/>
    </location>
</feature>
<comment type="caution">
    <text evidence="8">The sequence shown here is derived from an EMBL/GenBank/DDBJ whole genome shotgun (WGS) entry which is preliminary data.</text>
</comment>
<dbReference type="AlphaFoldDB" id="U2QIE4"/>
<feature type="transmembrane region" description="Helical" evidence="6">
    <location>
        <begin position="328"/>
        <end position="346"/>
    </location>
</feature>
<keyword evidence="6" id="KW-0592">Phosphate transport</keyword>
<organism evidence="8 9">
    <name type="scientific">Propionibacterium acidifaciens F0233</name>
    <dbReference type="NCBI Taxonomy" id="553198"/>
    <lineage>
        <taxon>Bacteria</taxon>
        <taxon>Bacillati</taxon>
        <taxon>Actinomycetota</taxon>
        <taxon>Actinomycetes</taxon>
        <taxon>Propionibacteriales</taxon>
        <taxon>Propionibacteriaceae</taxon>
        <taxon>Propionibacterium</taxon>
    </lineage>
</organism>
<feature type="transmembrane region" description="Helical" evidence="6">
    <location>
        <begin position="105"/>
        <end position="126"/>
    </location>
</feature>
<dbReference type="PANTHER" id="PTHR11101">
    <property type="entry name" value="PHOSPHATE TRANSPORTER"/>
    <property type="match status" value="1"/>
</dbReference>
<evidence type="ECO:0000256" key="3">
    <source>
        <dbReference type="ARBA" id="ARBA00022692"/>
    </source>
</evidence>
<sequence>MTLAIVVIVVVTALVFDFTNGFHDSSNSMATAVATGAFRPRIAVTVAAVLNIVGACLSTEVARTISSGIVNDALVTPTMVFAGLAGAIIWNLVTWLLGLPSSSSHAMFGGLIGAVLVTAGHSGVHWGVIVSKIILPALVAPAVAGVAAGVATFCAYRITDHSVTHAGRYYRMGQRISSSMLALAHGTSDGQKTMGIITLVLIAAGMQAPGTHPHWWVIGMAGLAIGLGTYSGGWRIMRTMGSGLVAVEAPQGFCAETASTVAVLASSHLGFGLSTTHVCTGSILGSGVGRGAKVNWSVAGQMASAWLATLPCAAVVGAVAGWLAGRGIVGIGVVAVALVIAAGAILTRANRTKVHHGNVNDDPRAVPSPARQPGGRVVEDLPVVVEGSVAHEAERVLKSAAGRAPGGDDDPRPGQHLAGSGVAS</sequence>
<protein>
    <recommendedName>
        <fullName evidence="6">Phosphate transporter</fullName>
    </recommendedName>
</protein>
<evidence type="ECO:0000256" key="4">
    <source>
        <dbReference type="ARBA" id="ARBA00022989"/>
    </source>
</evidence>
<keyword evidence="4 6" id="KW-1133">Transmembrane helix</keyword>
<dbReference type="RefSeq" id="WP_021797452.1">
    <property type="nucleotide sequence ID" value="NZ_ACVN02000167.1"/>
</dbReference>
<accession>U2QIE4</accession>
<dbReference type="GO" id="GO:0005315">
    <property type="term" value="F:phosphate transmembrane transporter activity"/>
    <property type="evidence" value="ECO:0007669"/>
    <property type="project" value="InterPro"/>
</dbReference>
<feature type="region of interest" description="Disordered" evidence="7">
    <location>
        <begin position="396"/>
        <end position="424"/>
    </location>
</feature>
<evidence type="ECO:0000313" key="9">
    <source>
        <dbReference type="Proteomes" id="UP000017052"/>
    </source>
</evidence>
<feature type="region of interest" description="Disordered" evidence="7">
    <location>
        <begin position="355"/>
        <end position="376"/>
    </location>
</feature>
<feature type="transmembrane region" description="Helical" evidence="6">
    <location>
        <begin position="42"/>
        <end position="62"/>
    </location>
</feature>
<comment type="subcellular location">
    <subcellularLocation>
        <location evidence="1 6">Membrane</location>
        <topology evidence="1 6">Multi-pass membrane protein</topology>
    </subcellularLocation>
</comment>
<keyword evidence="9" id="KW-1185">Reference proteome</keyword>
<keyword evidence="5 6" id="KW-0472">Membrane</keyword>
<dbReference type="GO" id="GO:0035435">
    <property type="term" value="P:phosphate ion transmembrane transport"/>
    <property type="evidence" value="ECO:0007669"/>
    <property type="project" value="TreeGrafter"/>
</dbReference>
<dbReference type="PANTHER" id="PTHR11101:SF54">
    <property type="entry name" value="LOW-AFFINITY INORGANIC PHOSPHATE TRANSPORTER-RELATED"/>
    <property type="match status" value="1"/>
</dbReference>
<comment type="similarity">
    <text evidence="6">Belongs to the inorganic phosphate transporter (PiT) (TC 2.A.20) family.</text>
</comment>
<evidence type="ECO:0000256" key="6">
    <source>
        <dbReference type="RuleBase" id="RU363058"/>
    </source>
</evidence>
<dbReference type="InterPro" id="IPR001204">
    <property type="entry name" value="Phos_transporter"/>
</dbReference>
<feature type="transmembrane region" description="Helical" evidence="6">
    <location>
        <begin position="74"/>
        <end position="93"/>
    </location>
</feature>
<dbReference type="EMBL" id="ACVN02000167">
    <property type="protein sequence ID" value="ERK55959.1"/>
    <property type="molecule type" value="Genomic_DNA"/>
</dbReference>
<dbReference type="OrthoDB" id="9779554at2"/>
<name>U2QIE4_9ACTN</name>
<keyword evidence="2 6" id="KW-0813">Transport</keyword>
<evidence type="ECO:0000256" key="1">
    <source>
        <dbReference type="ARBA" id="ARBA00004141"/>
    </source>
</evidence>
<evidence type="ECO:0000256" key="7">
    <source>
        <dbReference type="SAM" id="MobiDB-lite"/>
    </source>
</evidence>
<dbReference type="GeneID" id="95359614"/>
<evidence type="ECO:0000256" key="2">
    <source>
        <dbReference type="ARBA" id="ARBA00022448"/>
    </source>
</evidence>
<reference evidence="8" key="1">
    <citation type="submission" date="2013-08" db="EMBL/GenBank/DDBJ databases">
        <authorList>
            <person name="Durkin A.S."/>
            <person name="Haft D.R."/>
            <person name="McCorrison J."/>
            <person name="Torralba M."/>
            <person name="Gillis M."/>
            <person name="Haft D.H."/>
            <person name="Methe B."/>
            <person name="Sutton G."/>
            <person name="Nelson K.E."/>
        </authorList>
    </citation>
    <scope>NUCLEOTIDE SEQUENCE [LARGE SCALE GENOMIC DNA]</scope>
    <source>
        <strain evidence="8">F0233</strain>
    </source>
</reference>
<proteinExistence type="inferred from homology"/>
<feature type="transmembrane region" description="Helical" evidence="6">
    <location>
        <begin position="133"/>
        <end position="158"/>
    </location>
</feature>
<evidence type="ECO:0000313" key="8">
    <source>
        <dbReference type="EMBL" id="ERK55959.1"/>
    </source>
</evidence>
<feature type="transmembrane region" description="Helical" evidence="6">
    <location>
        <begin position="215"/>
        <end position="234"/>
    </location>
</feature>
<keyword evidence="3 6" id="KW-0812">Transmembrane</keyword>